<accession>A0AAD9GHK5</accession>
<organism evidence="2 3">
    <name type="scientific">Babesia divergens</name>
    <dbReference type="NCBI Taxonomy" id="32595"/>
    <lineage>
        <taxon>Eukaryota</taxon>
        <taxon>Sar</taxon>
        <taxon>Alveolata</taxon>
        <taxon>Apicomplexa</taxon>
        <taxon>Aconoidasida</taxon>
        <taxon>Piroplasmida</taxon>
        <taxon>Babesiidae</taxon>
        <taxon>Babesia</taxon>
    </lineage>
</organism>
<dbReference type="EMBL" id="JAHBMH010000024">
    <property type="protein sequence ID" value="KAK1938594.1"/>
    <property type="molecule type" value="Genomic_DNA"/>
</dbReference>
<feature type="compositionally biased region" description="Basic and acidic residues" evidence="1">
    <location>
        <begin position="88"/>
        <end position="111"/>
    </location>
</feature>
<feature type="compositionally biased region" description="Polar residues" evidence="1">
    <location>
        <begin position="2313"/>
        <end position="2329"/>
    </location>
</feature>
<feature type="region of interest" description="Disordered" evidence="1">
    <location>
        <begin position="81"/>
        <end position="136"/>
    </location>
</feature>
<evidence type="ECO:0000313" key="3">
    <source>
        <dbReference type="Proteomes" id="UP001195914"/>
    </source>
</evidence>
<evidence type="ECO:0000256" key="1">
    <source>
        <dbReference type="SAM" id="MobiDB-lite"/>
    </source>
</evidence>
<proteinExistence type="predicted"/>
<evidence type="ECO:0000313" key="2">
    <source>
        <dbReference type="EMBL" id="KAK1938594.1"/>
    </source>
</evidence>
<gene>
    <name evidence="2" type="ORF">X943_002601</name>
</gene>
<comment type="caution">
    <text evidence="2">The sequence shown here is derived from an EMBL/GenBank/DDBJ whole genome shotgun (WGS) entry which is preliminary data.</text>
</comment>
<reference evidence="2" key="1">
    <citation type="journal article" date="2014" name="Nucleic Acids Res.">
        <title>The evolutionary dynamics of variant antigen genes in Babesia reveal a history of genomic innovation underlying host-parasite interaction.</title>
        <authorList>
            <person name="Jackson A.P."/>
            <person name="Otto T.D."/>
            <person name="Darby A."/>
            <person name="Ramaprasad A."/>
            <person name="Xia D."/>
            <person name="Echaide I.E."/>
            <person name="Farber M."/>
            <person name="Gahlot S."/>
            <person name="Gamble J."/>
            <person name="Gupta D."/>
            <person name="Gupta Y."/>
            <person name="Jackson L."/>
            <person name="Malandrin L."/>
            <person name="Malas T.B."/>
            <person name="Moussa E."/>
            <person name="Nair M."/>
            <person name="Reid A.J."/>
            <person name="Sanders M."/>
            <person name="Sharma J."/>
            <person name="Tracey A."/>
            <person name="Quail M.A."/>
            <person name="Weir W."/>
            <person name="Wastling J.M."/>
            <person name="Hall N."/>
            <person name="Willadsen P."/>
            <person name="Lingelbach K."/>
            <person name="Shiels B."/>
            <person name="Tait A."/>
            <person name="Berriman M."/>
            <person name="Allred D.R."/>
            <person name="Pain A."/>
        </authorList>
    </citation>
    <scope>NUCLEOTIDE SEQUENCE</scope>
    <source>
        <strain evidence="2">1802A</strain>
    </source>
</reference>
<feature type="compositionally biased region" description="Basic and acidic residues" evidence="1">
    <location>
        <begin position="2282"/>
        <end position="2301"/>
    </location>
</feature>
<feature type="region of interest" description="Disordered" evidence="1">
    <location>
        <begin position="2273"/>
        <end position="2329"/>
    </location>
</feature>
<protein>
    <submittedName>
        <fullName evidence="2">Uncharacterized protein</fullName>
    </submittedName>
</protein>
<reference evidence="2" key="2">
    <citation type="submission" date="2021-05" db="EMBL/GenBank/DDBJ databases">
        <authorList>
            <person name="Pain A."/>
        </authorList>
    </citation>
    <scope>NUCLEOTIDE SEQUENCE</scope>
    <source>
        <strain evidence="2">1802A</strain>
    </source>
</reference>
<sequence length="2531" mass="283858">MFPQKQHYRMETPDLILNLVLSRMIISAYTYMDYADVPSGNPMSCKSAPLKPSYITVIAMEGTLDGALEVYEDLHDSKEPSSFLELNVQKKPESGSRHMERDALSGEEDKGTGSASSISMIPGPAKRQGDTLSFSTKKPFKPKQRYTFRNVALDVADTHLDLRDSNGVIVGRFTMTEQDSYTLALLSTLNERDYTKCDVKWVPESKTAETSGGHIQFDCKAKVPAKGYTGEVPIAIEVTGLSKSKAQRIYLNTDGFNFRRDFQDLDDVKHAILLALGIDLDHQIKITKVNDSKQKDAASVYKAITKLVDSGSKVIKLTVEPMIRLATNLQEPYSASSDLYSHDTGNISVNDYIKLLKDRKKLVNFAKRNLGEDADGFTLVGINDLHEGSKGFDNKSPYKMPIEIDERWTFMPDVTVRFHYLDSYITSKSFPVHTSLSEVVSVGKRIMKKNRGGKNSKAYRVYAYSLPGCPLEEPDIYDMIKRRKDLTISQLPFNEACVNRRTHVIDFFYLNSKPAKYVFDVELMNPDGTQTKPKRITVNYVDDTDIGVLKDVIVSEFEKEGHLITPDDLTFVNVISSDGHEVTNKTKILNLAEIAKDQMKEKVSNLMLKVSPHLMGYFTEPSGQHDTFEINLGTTKPSMDDIKHAFEDELHRRNLLKPNEGLHTTLRFHPVDSKNKIKMNKFLYPDDNGHFPAGSKLRGMAAEADSRYEIPIKFTNDDGKAHKFTVHVPYGASDQQIEDLIANEIEKRKYGSRPREMLIRIKGHEDDELGNIWQGNFDDSTELEVEPARLVDIDGIIDDIPTKFSLKIHPHEGREELERAVRRSIMREPGLVNRFKENPNHINDISTLIINENNIPYTDDDFSKKDIYSTHRVRIGVSDHSMTIVWKDPESGVEASFCFSRAHDGSCRGVPAQILSRMTIQQISDVLRNTIRRENRELYGHITAIPRKNKSITPNMKLREIVLVNGEHLMTYDIQLDDSILMLEHMYGIKLSHISSLVLTLMSREERQHLHDRLGNKKAYRLMLNKSSGIPESHVVIGNDYTPAELRNVINKYFRGVDDSSQLDHMTINGEDYKNQPLSYFFNKMEDKNSPLKVGFSVVNDVKPSKIPSVANVRIQPKYNETLRSYFERAMDEPRDFGLSPLHSYMVACINEKGERVHIANILDQPISALGMCKDIEVQMKKQGRTHDPNRLYVMDPQEKMELHTTITLDEKNDNTSNLNRQLRNFLMELPENSLDHVTVLVDDKPVKCSLSSLREAYLIRNLTLDTLLSLCNMDSHKTQPSVFKLNLNMDTLNEGGKGRASETTSARTESGPICYFTLHKGQHDVGVSSAVPITLGTLKSPLKELYSKLTAMFGQFLSQIGDVRLSVVRNGEFSVCSTAGKIKTLADFNKLPLQSIFQMCHIPVGIPEGDIFYHFRVNIPFGEDITYTSSVSMGGNVPVEMLYKDDDEFSATHYNEDLHHPIYDFLSHQPDVDMDHLDHYTLKIKGQNSSNEPLSRSFKLNHLPSEMSLASVFPHTPVNNIVFQVEDTNDPYNSSGGWRTGMSYPVNDYRNNFDAIKRQMIINLKGMHGNGLSKLNGYNVVVTINGQKHRCHIKSLPDLESMTFQEFNKSCVNIEHIQNNPSMSFNVSYESGRGEPEINVTCLCNDFDTLRALHLSPKDPVPQHIIDGLSKKYGGPGLKNVRWGVVINGMQGNCHINDIGVAMQLAEILETCGVDDTQSRRFDITFHDLSVDFSRVNAATSASRSNGKKGSNGVVQGKMTVAANGGDDYSPLLSFQSHSLHPSPDFADVHSNVFINMPQEYKGPSVNVEGHKSVNDYVREIIMDEDQSDPGAPINIRMNTNGHHYDLNTLPMDGFNYPSEYLNGNMSINVRKDPSGSLPGTIRTFHLPDNDQPLSSYFTALRSRVPDIGDKKIMLVGKNTMLEESRIPLHTLQKPMSQLKKDGFVISIVNDPQDIQPSGSVSVNVISKDGFTGTATITDLQEPLRDVFMKMGGGNVNLESLAGAKFKVIVDGIEKVCHLPGLDKLVTAVSMQDIMSSCGISDLNHSHIFTLYFDSLIGGESGAHRNPFKLEVDLNDKVESTKNIDYSSSVGISDSALDFLKSKPNSHIFFDMEGKSFREFIEVDTEKFRKLLKSHPNVVDLLLRMGIPQEHLGGIDCLKIILSTLSQVLQGHQQFSVNNSGESSNFNIDEPLSKYPSIADIAKVLQQHSEQDVTVTVQLASGNTKDFVVSNREFLHALNGGLSFKDVAVWGLSKDEADQIMSIHFNTAPYGGIPEDVSEPSFRDESVVKSTEGEHSDGVKKGTAQKHRSSTSKHNASQSSQRAGTITPDTMLSDVSVVSKAMNEHDRNVKFVVATTGGKTYEILVKGSMLKDQAKSNTKIIDLLSNFLPNEDRDNIASISVQLVSNTRKFFVPLSSHKSLVMPIMASDRPKSCKIQEFKNPWNPAETVYRHLTLGNALNEYKKHYKLPKDIQAKGAYLLRKEAGNNISAELLFDEQHPADKQTLDRNIGSDIDSGSTLFIRYLSSGELTI</sequence>
<keyword evidence="3" id="KW-1185">Reference proteome</keyword>
<name>A0AAD9GHK5_BABDI</name>
<dbReference type="Proteomes" id="UP001195914">
    <property type="component" value="Unassembled WGS sequence"/>
</dbReference>